<dbReference type="AlphaFoldDB" id="A0A8R7QLD3"/>
<dbReference type="EnsemblPlants" id="TuG1812G0500005511.01.T02">
    <property type="protein sequence ID" value="TuG1812G0500005511.01.T02.cds315422"/>
    <property type="gene ID" value="TuG1812G0500005511.01"/>
</dbReference>
<reference evidence="1" key="3">
    <citation type="submission" date="2022-06" db="UniProtKB">
        <authorList>
            <consortium name="EnsemblPlants"/>
        </authorList>
    </citation>
    <scope>IDENTIFICATION</scope>
</reference>
<reference evidence="2" key="1">
    <citation type="journal article" date="2013" name="Nature">
        <title>Draft genome of the wheat A-genome progenitor Triticum urartu.</title>
        <authorList>
            <person name="Ling H.Q."/>
            <person name="Zhao S."/>
            <person name="Liu D."/>
            <person name="Wang J."/>
            <person name="Sun H."/>
            <person name="Zhang C."/>
            <person name="Fan H."/>
            <person name="Li D."/>
            <person name="Dong L."/>
            <person name="Tao Y."/>
            <person name="Gao C."/>
            <person name="Wu H."/>
            <person name="Li Y."/>
            <person name="Cui Y."/>
            <person name="Guo X."/>
            <person name="Zheng S."/>
            <person name="Wang B."/>
            <person name="Yu K."/>
            <person name="Liang Q."/>
            <person name="Yang W."/>
            <person name="Lou X."/>
            <person name="Chen J."/>
            <person name="Feng M."/>
            <person name="Jian J."/>
            <person name="Zhang X."/>
            <person name="Luo G."/>
            <person name="Jiang Y."/>
            <person name="Liu J."/>
            <person name="Wang Z."/>
            <person name="Sha Y."/>
            <person name="Zhang B."/>
            <person name="Wu H."/>
            <person name="Tang D."/>
            <person name="Shen Q."/>
            <person name="Xue P."/>
            <person name="Zou S."/>
            <person name="Wang X."/>
            <person name="Liu X."/>
            <person name="Wang F."/>
            <person name="Yang Y."/>
            <person name="An X."/>
            <person name="Dong Z."/>
            <person name="Zhang K."/>
            <person name="Zhang X."/>
            <person name="Luo M.C."/>
            <person name="Dvorak J."/>
            <person name="Tong Y."/>
            <person name="Wang J."/>
            <person name="Yang H."/>
            <person name="Li Z."/>
            <person name="Wang D."/>
            <person name="Zhang A."/>
            <person name="Wang J."/>
        </authorList>
    </citation>
    <scope>NUCLEOTIDE SEQUENCE</scope>
    <source>
        <strain evidence="2">cv. G1812</strain>
    </source>
</reference>
<accession>A0A8R7QLD3</accession>
<organism evidence="1 2">
    <name type="scientific">Triticum urartu</name>
    <name type="common">Red wild einkorn</name>
    <name type="synonym">Crithodium urartu</name>
    <dbReference type="NCBI Taxonomy" id="4572"/>
    <lineage>
        <taxon>Eukaryota</taxon>
        <taxon>Viridiplantae</taxon>
        <taxon>Streptophyta</taxon>
        <taxon>Embryophyta</taxon>
        <taxon>Tracheophyta</taxon>
        <taxon>Spermatophyta</taxon>
        <taxon>Magnoliopsida</taxon>
        <taxon>Liliopsida</taxon>
        <taxon>Poales</taxon>
        <taxon>Poaceae</taxon>
        <taxon>BOP clade</taxon>
        <taxon>Pooideae</taxon>
        <taxon>Triticodae</taxon>
        <taxon>Triticeae</taxon>
        <taxon>Triticinae</taxon>
        <taxon>Triticum</taxon>
    </lineage>
</organism>
<evidence type="ECO:0000313" key="2">
    <source>
        <dbReference type="Proteomes" id="UP000015106"/>
    </source>
</evidence>
<dbReference type="Proteomes" id="UP000015106">
    <property type="component" value="Chromosome 5"/>
</dbReference>
<keyword evidence="2" id="KW-1185">Reference proteome</keyword>
<protein>
    <submittedName>
        <fullName evidence="1">Uncharacterized protein</fullName>
    </submittedName>
</protein>
<proteinExistence type="predicted"/>
<evidence type="ECO:0000313" key="1">
    <source>
        <dbReference type="EnsemblPlants" id="TuG1812G0500005511.01.T02.cds315422"/>
    </source>
</evidence>
<sequence length="40" mass="4687">MMSVLLSLFSLDIKISGALLVFHIYFPFQLFKPMNNILFH</sequence>
<name>A0A8R7QLD3_TRIUA</name>
<dbReference type="Gramene" id="TuG1812G0500005511.01.T02">
    <property type="protein sequence ID" value="TuG1812G0500005511.01.T02.cds315422"/>
    <property type="gene ID" value="TuG1812G0500005511.01"/>
</dbReference>
<reference evidence="1" key="2">
    <citation type="submission" date="2018-03" db="EMBL/GenBank/DDBJ databases">
        <title>The Triticum urartu genome reveals the dynamic nature of wheat genome evolution.</title>
        <authorList>
            <person name="Ling H."/>
            <person name="Ma B."/>
            <person name="Shi X."/>
            <person name="Liu H."/>
            <person name="Dong L."/>
            <person name="Sun H."/>
            <person name="Cao Y."/>
            <person name="Gao Q."/>
            <person name="Zheng S."/>
            <person name="Li Y."/>
            <person name="Yu Y."/>
            <person name="Du H."/>
            <person name="Qi M."/>
            <person name="Li Y."/>
            <person name="Yu H."/>
            <person name="Cui Y."/>
            <person name="Wang N."/>
            <person name="Chen C."/>
            <person name="Wu H."/>
            <person name="Zhao Y."/>
            <person name="Zhang J."/>
            <person name="Li Y."/>
            <person name="Zhou W."/>
            <person name="Zhang B."/>
            <person name="Hu W."/>
            <person name="Eijk M."/>
            <person name="Tang J."/>
            <person name="Witsenboer H."/>
            <person name="Zhao S."/>
            <person name="Li Z."/>
            <person name="Zhang A."/>
            <person name="Wang D."/>
            <person name="Liang C."/>
        </authorList>
    </citation>
    <scope>NUCLEOTIDE SEQUENCE [LARGE SCALE GENOMIC DNA]</scope>
    <source>
        <strain evidence="1">cv. G1812</strain>
    </source>
</reference>